<dbReference type="AlphaFoldDB" id="A0A4Z0F9N1"/>
<dbReference type="Pfam" id="PF13193">
    <property type="entry name" value="AMP-binding_C"/>
    <property type="match status" value="1"/>
</dbReference>
<dbReference type="GO" id="GO:0044539">
    <property type="term" value="P:long-chain fatty acid import into cell"/>
    <property type="evidence" value="ECO:0007669"/>
    <property type="project" value="TreeGrafter"/>
</dbReference>
<proteinExistence type="inferred from homology"/>
<feature type="domain" description="AMP-binding enzyme C-terminal" evidence="6">
    <location>
        <begin position="481"/>
        <end position="558"/>
    </location>
</feature>
<accession>A0A4Z0F9N1</accession>
<reference evidence="7 8" key="1">
    <citation type="journal article" date="2019" name="ISME J.">
        <title>Candidatus Macondimonas diazotrophica, a novel gammaproteobacterial genus dominating crude-oil-contaminated coastal sediments.</title>
        <authorList>
            <person name="Karthikeyan S."/>
            <person name="Konstantinidis K."/>
        </authorList>
    </citation>
    <scope>NUCLEOTIDE SEQUENCE [LARGE SCALE GENOMIC DNA]</scope>
    <source>
        <strain evidence="7 8">KTK01</strain>
    </source>
</reference>
<keyword evidence="3" id="KW-0547">Nucleotide-binding</keyword>
<comment type="caution">
    <text evidence="7">The sequence shown here is derived from an EMBL/GenBank/DDBJ whole genome shotgun (WGS) entry which is preliminary data.</text>
</comment>
<dbReference type="NCBIfam" id="NF006134">
    <property type="entry name" value="PRK08279.1"/>
    <property type="match status" value="1"/>
</dbReference>
<dbReference type="PANTHER" id="PTHR43107:SF15">
    <property type="entry name" value="FATTY ACID TRANSPORT PROTEIN 3, ISOFORM A"/>
    <property type="match status" value="1"/>
</dbReference>
<keyword evidence="8" id="KW-1185">Reference proteome</keyword>
<dbReference type="GO" id="GO:0005886">
    <property type="term" value="C:plasma membrane"/>
    <property type="evidence" value="ECO:0007669"/>
    <property type="project" value="TreeGrafter"/>
</dbReference>
<comment type="similarity">
    <text evidence="1">Belongs to the ATP-dependent AMP-binding enzyme family.</text>
</comment>
<evidence type="ECO:0000259" key="5">
    <source>
        <dbReference type="Pfam" id="PF00501"/>
    </source>
</evidence>
<dbReference type="PANTHER" id="PTHR43107">
    <property type="entry name" value="LONG-CHAIN FATTY ACID TRANSPORT PROTEIN"/>
    <property type="match status" value="1"/>
</dbReference>
<organism evidence="7 8">
    <name type="scientific">Candidatus Macondimonas diazotrophica</name>
    <dbReference type="NCBI Taxonomy" id="2305248"/>
    <lineage>
        <taxon>Bacteria</taxon>
        <taxon>Pseudomonadati</taxon>
        <taxon>Pseudomonadota</taxon>
        <taxon>Gammaproteobacteria</taxon>
        <taxon>Chromatiales</taxon>
        <taxon>Ectothiorhodospiraceae</taxon>
        <taxon>Candidatus Macondimonas</taxon>
    </lineage>
</organism>
<gene>
    <name evidence="7" type="ORF">E4680_05945</name>
</gene>
<keyword evidence="4" id="KW-0067">ATP-binding</keyword>
<dbReference type="GO" id="GO:0004467">
    <property type="term" value="F:long-chain fatty acid-CoA ligase activity"/>
    <property type="evidence" value="ECO:0007669"/>
    <property type="project" value="TreeGrafter"/>
</dbReference>
<dbReference type="FunFam" id="3.30.300.30:FF:000002">
    <property type="entry name" value="Long-chain fatty acid transport protein 1"/>
    <property type="match status" value="1"/>
</dbReference>
<evidence type="ECO:0000313" key="7">
    <source>
        <dbReference type="EMBL" id="TFZ82819.1"/>
    </source>
</evidence>
<protein>
    <submittedName>
        <fullName evidence="7">Long-chain-acyl-CoA synthetase</fullName>
    </submittedName>
</protein>
<dbReference type="Gene3D" id="3.30.300.30">
    <property type="match status" value="1"/>
</dbReference>
<evidence type="ECO:0000256" key="2">
    <source>
        <dbReference type="ARBA" id="ARBA00022598"/>
    </source>
</evidence>
<evidence type="ECO:0000256" key="4">
    <source>
        <dbReference type="ARBA" id="ARBA00022840"/>
    </source>
</evidence>
<dbReference type="InterPro" id="IPR042099">
    <property type="entry name" value="ANL_N_sf"/>
</dbReference>
<dbReference type="PROSITE" id="PS00455">
    <property type="entry name" value="AMP_BINDING"/>
    <property type="match status" value="1"/>
</dbReference>
<evidence type="ECO:0000313" key="8">
    <source>
        <dbReference type="Proteomes" id="UP000297890"/>
    </source>
</evidence>
<dbReference type="OrthoDB" id="9803968at2"/>
<evidence type="ECO:0000256" key="3">
    <source>
        <dbReference type="ARBA" id="ARBA00022741"/>
    </source>
</evidence>
<dbReference type="Gene3D" id="3.40.50.12780">
    <property type="entry name" value="N-terminal domain of ligase-like"/>
    <property type="match status" value="1"/>
</dbReference>
<dbReference type="GO" id="GO:0005324">
    <property type="term" value="F:long-chain fatty acid transmembrane transporter activity"/>
    <property type="evidence" value="ECO:0007669"/>
    <property type="project" value="TreeGrafter"/>
</dbReference>
<dbReference type="InterPro" id="IPR045851">
    <property type="entry name" value="AMP-bd_C_sf"/>
</dbReference>
<dbReference type="InterPro" id="IPR020845">
    <property type="entry name" value="AMP-binding_CS"/>
</dbReference>
<dbReference type="GO" id="GO:0005524">
    <property type="term" value="F:ATP binding"/>
    <property type="evidence" value="ECO:0007669"/>
    <property type="project" value="UniProtKB-KW"/>
</dbReference>
<dbReference type="InterPro" id="IPR025110">
    <property type="entry name" value="AMP-bd_C"/>
</dbReference>
<dbReference type="InterPro" id="IPR000873">
    <property type="entry name" value="AMP-dep_synth/lig_dom"/>
</dbReference>
<evidence type="ECO:0000259" key="6">
    <source>
        <dbReference type="Pfam" id="PF13193"/>
    </source>
</evidence>
<name>A0A4Z0F9N1_9GAMM</name>
<dbReference type="Proteomes" id="UP000297890">
    <property type="component" value="Unassembled WGS sequence"/>
</dbReference>
<sequence>MSTDRIHLGQVIKQTPRLAARIPNFIKAGRILNPLRHHTSLGSVIENSARRYADNPAIFYQDRRYSYKEFNAQANRVAHFLLQKGVKKGDVVALFMENRPEFLFCAVGIAKVGGVAALINTSQTGKVLSHSINLVKPVLAIVAEELVEPIEAVRGELELPADAYYFMADTDTLRDFGQEPDNYQNLARIVAALSTENPPTTATVTKSDFLFYIYTSGTTGMPKASITNHERWLAAHAGFGHVVSGMRPDDVFYLTLPLYHATGLLVCWGAIVAGPAAVVIRRRFSASEFWKDIHHYRCTGFGYVGELCRYLLNRPPQDDDADNPVRMMIGNGLRPTIWKEFRQRFAVDNIYEFYASSEGNVAFLNVFNMDNTIGFGGGNIALVKYDKETEQPVRNADGYLVPADDGEPGLLLGKITKATPFVGYTQKEKTEAALLRNVFTQGDVYFNTGDLIRHIGCRHYQFVDRTGDTFRWKGENVSTTELESILSSHPHIEEAVVYGVQIPNTDGRAGMAAITPCIPESEIDFKALLAFMRKELPPYAVPVFLRLRQQMETTGTFKYKKTDLKSDGFDVNKVSDPLYVWLPGTDTYALLTLPIHQAIQNGEYRY</sequence>
<dbReference type="SUPFAM" id="SSF56801">
    <property type="entry name" value="Acetyl-CoA synthetase-like"/>
    <property type="match status" value="1"/>
</dbReference>
<dbReference type="Pfam" id="PF00501">
    <property type="entry name" value="AMP-binding"/>
    <property type="match status" value="1"/>
</dbReference>
<keyword evidence="2" id="KW-0436">Ligase</keyword>
<feature type="domain" description="AMP-dependent synthetase/ligase" evidence="5">
    <location>
        <begin position="46"/>
        <end position="400"/>
    </location>
</feature>
<dbReference type="RefSeq" id="WP_135281489.1">
    <property type="nucleotide sequence ID" value="NZ_SRIO01000006.1"/>
</dbReference>
<dbReference type="EMBL" id="SRIO01000006">
    <property type="protein sequence ID" value="TFZ82819.1"/>
    <property type="molecule type" value="Genomic_DNA"/>
</dbReference>
<evidence type="ECO:0000256" key="1">
    <source>
        <dbReference type="ARBA" id="ARBA00006432"/>
    </source>
</evidence>